<feature type="region of interest" description="Disordered" evidence="1">
    <location>
        <begin position="61"/>
        <end position="84"/>
    </location>
</feature>
<evidence type="ECO:0000313" key="3">
    <source>
        <dbReference type="Proteomes" id="UP001209878"/>
    </source>
</evidence>
<reference evidence="2" key="1">
    <citation type="journal article" date="2023" name="Mol. Biol. Evol.">
        <title>Third-Generation Sequencing Reveals the Adaptive Role of the Epigenome in Three Deep-Sea Polychaetes.</title>
        <authorList>
            <person name="Perez M."/>
            <person name="Aroh O."/>
            <person name="Sun Y."/>
            <person name="Lan Y."/>
            <person name="Juniper S.K."/>
            <person name="Young C.R."/>
            <person name="Angers B."/>
            <person name="Qian P.Y."/>
        </authorList>
    </citation>
    <scope>NUCLEOTIDE SEQUENCE</scope>
    <source>
        <strain evidence="2">R07B-5</strain>
    </source>
</reference>
<comment type="caution">
    <text evidence="2">The sequence shown here is derived from an EMBL/GenBank/DDBJ whole genome shotgun (WGS) entry which is preliminary data.</text>
</comment>
<accession>A0AAD9KGV9</accession>
<name>A0AAD9KGV9_RIDPI</name>
<evidence type="ECO:0000256" key="1">
    <source>
        <dbReference type="SAM" id="MobiDB-lite"/>
    </source>
</evidence>
<gene>
    <name evidence="2" type="ORF">NP493_1121g00030</name>
</gene>
<sequence>MPSREDTRQALGDTNTVDCVKHRETQSEVVSSNVLTAAMSGLTVSTQVQECVDVDDDKMPLAAGDSGSDTVGMRERGAESESDTLEACAAGDVNSQDNNSNNIVTGPEGDGGVVRHITAINILCHRHNHLIHPFCQSTQEPPSQPYNPLMNPTTTYNPLMNPITTLQSTHEPHHNPTIHS</sequence>
<evidence type="ECO:0000313" key="2">
    <source>
        <dbReference type="EMBL" id="KAK2170969.1"/>
    </source>
</evidence>
<protein>
    <submittedName>
        <fullName evidence="2">Uncharacterized protein</fullName>
    </submittedName>
</protein>
<dbReference type="Proteomes" id="UP001209878">
    <property type="component" value="Unassembled WGS sequence"/>
</dbReference>
<organism evidence="2 3">
    <name type="scientific">Ridgeia piscesae</name>
    <name type="common">Tubeworm</name>
    <dbReference type="NCBI Taxonomy" id="27915"/>
    <lineage>
        <taxon>Eukaryota</taxon>
        <taxon>Metazoa</taxon>
        <taxon>Spiralia</taxon>
        <taxon>Lophotrochozoa</taxon>
        <taxon>Annelida</taxon>
        <taxon>Polychaeta</taxon>
        <taxon>Sedentaria</taxon>
        <taxon>Canalipalpata</taxon>
        <taxon>Sabellida</taxon>
        <taxon>Siboglinidae</taxon>
        <taxon>Ridgeia</taxon>
    </lineage>
</organism>
<keyword evidence="3" id="KW-1185">Reference proteome</keyword>
<proteinExistence type="predicted"/>
<dbReference type="EMBL" id="JAODUO010001120">
    <property type="protein sequence ID" value="KAK2170969.1"/>
    <property type="molecule type" value="Genomic_DNA"/>
</dbReference>
<dbReference type="AlphaFoldDB" id="A0AAD9KGV9"/>